<evidence type="ECO:0000313" key="3">
    <source>
        <dbReference type="Proteomes" id="UP000199354"/>
    </source>
</evidence>
<organism evidence="2 3">
    <name type="scientific">Flavobacterium caeni</name>
    <dbReference type="NCBI Taxonomy" id="490189"/>
    <lineage>
        <taxon>Bacteria</taxon>
        <taxon>Pseudomonadati</taxon>
        <taxon>Bacteroidota</taxon>
        <taxon>Flavobacteriia</taxon>
        <taxon>Flavobacteriales</taxon>
        <taxon>Flavobacteriaceae</taxon>
        <taxon>Flavobacterium</taxon>
    </lineage>
</organism>
<dbReference type="SUPFAM" id="SSF54593">
    <property type="entry name" value="Glyoxalase/Bleomycin resistance protein/Dihydroxybiphenyl dioxygenase"/>
    <property type="match status" value="1"/>
</dbReference>
<protein>
    <submittedName>
        <fullName evidence="2">PhnB protein</fullName>
    </submittedName>
</protein>
<gene>
    <name evidence="2" type="ORF">SAMN02927903_01375</name>
</gene>
<dbReference type="InterPro" id="IPR028973">
    <property type="entry name" value="PhnB-like"/>
</dbReference>
<dbReference type="PANTHER" id="PTHR33990:SF1">
    <property type="entry name" value="PROTEIN YJDN"/>
    <property type="match status" value="1"/>
</dbReference>
<dbReference type="Gene3D" id="3.10.180.10">
    <property type="entry name" value="2,3-Dihydroxybiphenyl 1,2-Dioxygenase, domain 1"/>
    <property type="match status" value="1"/>
</dbReference>
<dbReference type="RefSeq" id="WP_091141552.1">
    <property type="nucleotide sequence ID" value="NZ_FMVF01000005.1"/>
</dbReference>
<dbReference type="Pfam" id="PF06983">
    <property type="entry name" value="3-dmu-9_3-mt"/>
    <property type="match status" value="1"/>
</dbReference>
<reference evidence="2 3" key="1">
    <citation type="submission" date="2016-10" db="EMBL/GenBank/DDBJ databases">
        <authorList>
            <person name="de Groot N.N."/>
        </authorList>
    </citation>
    <scope>NUCLEOTIDE SEQUENCE [LARGE SCALE GENOMIC DNA]</scope>
    <source>
        <strain evidence="2 3">CGMCC 1.7031</strain>
    </source>
</reference>
<dbReference type="AlphaFoldDB" id="A0A1G5FR42"/>
<dbReference type="Proteomes" id="UP000199354">
    <property type="component" value="Unassembled WGS sequence"/>
</dbReference>
<evidence type="ECO:0000259" key="1">
    <source>
        <dbReference type="Pfam" id="PF06983"/>
    </source>
</evidence>
<sequence length="134" mass="14618">MTIHSYLTFNGNCREAMSFYRDCLGGDLVLETVGDSPLGARVPCSFKSLIVQATLVRGDWTLVGSDMADENGRIKGNAVAMLLQCDSAEQASRTYGKLASGGQQTHPLGASQWGWTGDLIDKYGNHWIVQYEEP</sequence>
<dbReference type="EMBL" id="FMVF01000005">
    <property type="protein sequence ID" value="SCY41614.1"/>
    <property type="molecule type" value="Genomic_DNA"/>
</dbReference>
<accession>A0A1G5FR42</accession>
<keyword evidence="3" id="KW-1185">Reference proteome</keyword>
<dbReference type="OrthoDB" id="9795306at2"/>
<proteinExistence type="predicted"/>
<feature type="domain" description="PhnB-like" evidence="1">
    <location>
        <begin position="3"/>
        <end position="128"/>
    </location>
</feature>
<name>A0A1G5FR42_9FLAO</name>
<dbReference type="InterPro" id="IPR029068">
    <property type="entry name" value="Glyas_Bleomycin-R_OHBP_Dase"/>
</dbReference>
<evidence type="ECO:0000313" key="2">
    <source>
        <dbReference type="EMBL" id="SCY41614.1"/>
    </source>
</evidence>
<dbReference type="PANTHER" id="PTHR33990">
    <property type="entry name" value="PROTEIN YJDN-RELATED"/>
    <property type="match status" value="1"/>
</dbReference>
<dbReference type="STRING" id="490189.SAMN02927903_01375"/>